<dbReference type="NCBIfam" id="TIGR00536">
    <property type="entry name" value="hemK_fam"/>
    <property type="match status" value="1"/>
</dbReference>
<comment type="function">
    <text evidence="5">Methylates the class 1 translation termination release factors RF1/PrfA and RF2/PrfB on the glutamine residue of the universally conserved GGQ motif.</text>
</comment>
<proteinExistence type="inferred from homology"/>
<accession>A0ABR7NL80</accession>
<dbReference type="PROSITE" id="PS00092">
    <property type="entry name" value="N6_MTASE"/>
    <property type="match status" value="1"/>
</dbReference>
<dbReference type="EMBL" id="JACRTB010000023">
    <property type="protein sequence ID" value="MBC8577166.1"/>
    <property type="molecule type" value="Genomic_DNA"/>
</dbReference>
<dbReference type="InterPro" id="IPR029063">
    <property type="entry name" value="SAM-dependent_MTases_sf"/>
</dbReference>
<keyword evidence="3 5" id="KW-0949">S-adenosyl-L-methionine</keyword>
<reference evidence="8 9" key="1">
    <citation type="submission" date="2020-08" db="EMBL/GenBank/DDBJ databases">
        <title>Genome public.</title>
        <authorList>
            <person name="Liu C."/>
            <person name="Sun Q."/>
        </authorList>
    </citation>
    <scope>NUCLEOTIDE SEQUENCE [LARGE SCALE GENOMIC DNA]</scope>
    <source>
        <strain evidence="8 9">BX1</strain>
    </source>
</reference>
<dbReference type="InterPro" id="IPR019874">
    <property type="entry name" value="RF_methyltr_PrmC"/>
</dbReference>
<dbReference type="Pfam" id="PF05175">
    <property type="entry name" value="MTS"/>
    <property type="match status" value="1"/>
</dbReference>
<evidence type="ECO:0000259" key="6">
    <source>
        <dbReference type="Pfam" id="PF05175"/>
    </source>
</evidence>
<dbReference type="InterPro" id="IPR004556">
    <property type="entry name" value="HemK-like"/>
</dbReference>
<dbReference type="CDD" id="cd02440">
    <property type="entry name" value="AdoMet_MTases"/>
    <property type="match status" value="1"/>
</dbReference>
<keyword evidence="2 5" id="KW-0808">Transferase</keyword>
<keyword evidence="1 5" id="KW-0489">Methyltransferase</keyword>
<dbReference type="EC" id="2.1.1.297" evidence="5"/>
<evidence type="ECO:0000259" key="7">
    <source>
        <dbReference type="Pfam" id="PF17827"/>
    </source>
</evidence>
<evidence type="ECO:0000256" key="5">
    <source>
        <dbReference type="HAMAP-Rule" id="MF_02126"/>
    </source>
</evidence>
<comment type="similarity">
    <text evidence="5">Belongs to the protein N5-glutamine methyltransferase family. PrmC subfamily.</text>
</comment>
<dbReference type="Proteomes" id="UP000658131">
    <property type="component" value="Unassembled WGS sequence"/>
</dbReference>
<feature type="binding site" evidence="5">
    <location>
        <position position="185"/>
    </location>
    <ligand>
        <name>S-adenosyl-L-methionine</name>
        <dbReference type="ChEBI" id="CHEBI:59789"/>
    </ligand>
</feature>
<gene>
    <name evidence="5 8" type="primary">prmC</name>
    <name evidence="8" type="ORF">H8717_12205</name>
</gene>
<organism evidence="8 9">
    <name type="scientific">Yanshouia hominis</name>
    <dbReference type="NCBI Taxonomy" id="2763673"/>
    <lineage>
        <taxon>Bacteria</taxon>
        <taxon>Bacillati</taxon>
        <taxon>Bacillota</taxon>
        <taxon>Clostridia</taxon>
        <taxon>Eubacteriales</taxon>
        <taxon>Oscillospiraceae</taxon>
        <taxon>Yanshouia</taxon>
    </lineage>
</organism>
<dbReference type="NCBIfam" id="TIGR03534">
    <property type="entry name" value="RF_mod_PrmC"/>
    <property type="match status" value="1"/>
</dbReference>
<evidence type="ECO:0000256" key="4">
    <source>
        <dbReference type="ARBA" id="ARBA00048391"/>
    </source>
</evidence>
<evidence type="ECO:0000313" key="8">
    <source>
        <dbReference type="EMBL" id="MBC8577166.1"/>
    </source>
</evidence>
<dbReference type="InterPro" id="IPR007848">
    <property type="entry name" value="Small_mtfrase_dom"/>
</dbReference>
<evidence type="ECO:0000256" key="3">
    <source>
        <dbReference type="ARBA" id="ARBA00022691"/>
    </source>
</evidence>
<feature type="binding site" evidence="5">
    <location>
        <position position="138"/>
    </location>
    <ligand>
        <name>S-adenosyl-L-methionine</name>
        <dbReference type="ChEBI" id="CHEBI:59789"/>
    </ligand>
</feature>
<dbReference type="InterPro" id="IPR040758">
    <property type="entry name" value="PrmC_N"/>
</dbReference>
<dbReference type="RefSeq" id="WP_262400633.1">
    <property type="nucleotide sequence ID" value="NZ_JACRTB010000023.1"/>
</dbReference>
<evidence type="ECO:0000256" key="2">
    <source>
        <dbReference type="ARBA" id="ARBA00022679"/>
    </source>
</evidence>
<dbReference type="PANTHER" id="PTHR18895:SF74">
    <property type="entry name" value="MTRF1L RELEASE FACTOR GLUTAMINE METHYLTRANSFERASE"/>
    <property type="match status" value="1"/>
</dbReference>
<keyword evidence="9" id="KW-1185">Reference proteome</keyword>
<name>A0ABR7NL80_9FIRM</name>
<dbReference type="PANTHER" id="PTHR18895">
    <property type="entry name" value="HEMK METHYLTRANSFERASE"/>
    <property type="match status" value="1"/>
</dbReference>
<dbReference type="InterPro" id="IPR002052">
    <property type="entry name" value="DNA_methylase_N6_adenine_CS"/>
</dbReference>
<feature type="binding site" evidence="5">
    <location>
        <begin position="185"/>
        <end position="188"/>
    </location>
    <ligand>
        <name>substrate</name>
    </ligand>
</feature>
<evidence type="ECO:0000256" key="1">
    <source>
        <dbReference type="ARBA" id="ARBA00022603"/>
    </source>
</evidence>
<dbReference type="Gene3D" id="3.40.50.150">
    <property type="entry name" value="Vaccinia Virus protein VP39"/>
    <property type="match status" value="1"/>
</dbReference>
<protein>
    <recommendedName>
        <fullName evidence="5">Release factor glutamine methyltransferase</fullName>
        <shortName evidence="5">RF MTase</shortName>
        <ecNumber evidence="5">2.1.1.297</ecNumber>
    </recommendedName>
    <alternativeName>
        <fullName evidence="5">N5-glutamine methyltransferase PrmC</fullName>
    </alternativeName>
    <alternativeName>
        <fullName evidence="5">Protein-(glutamine-N5) MTase PrmC</fullName>
    </alternativeName>
    <alternativeName>
        <fullName evidence="5">Protein-glutamine N-methyltransferase PrmC</fullName>
    </alternativeName>
</protein>
<sequence>MTYAQLYRQCRRKLTNDTADFDLSQLFHAQFSPSGQMQRSEAEVSAEEAFIFQQKVRRLAEGYPLQYLLGEWEFYSIPLKIGEGVLIPRPDTETLVDAALELLSGIEHPIIADYCAGSGAISLALARFLPDAEVYAVELSAQALPYLYANVDAAAGGERVRIIEADVLDDSSLSALPPLDLLISNPPYLTEQELTEIPEQVRCEPRMALDGGPDGLRFYRAISADAPAHLKRNGLLIFEAGYTQAQQICEILRAAGYREISLRKDLAGIDRCVIARRP</sequence>
<dbReference type="Pfam" id="PF17827">
    <property type="entry name" value="PrmC_N"/>
    <property type="match status" value="1"/>
</dbReference>
<comment type="caution">
    <text evidence="5">Lacks conserved residue(s) required for the propagation of feature annotation.</text>
</comment>
<comment type="catalytic activity">
    <reaction evidence="4 5">
        <text>L-glutaminyl-[peptide chain release factor] + S-adenosyl-L-methionine = N(5)-methyl-L-glutaminyl-[peptide chain release factor] + S-adenosyl-L-homocysteine + H(+)</text>
        <dbReference type="Rhea" id="RHEA:42896"/>
        <dbReference type="Rhea" id="RHEA-COMP:10271"/>
        <dbReference type="Rhea" id="RHEA-COMP:10272"/>
        <dbReference type="ChEBI" id="CHEBI:15378"/>
        <dbReference type="ChEBI" id="CHEBI:30011"/>
        <dbReference type="ChEBI" id="CHEBI:57856"/>
        <dbReference type="ChEBI" id="CHEBI:59789"/>
        <dbReference type="ChEBI" id="CHEBI:61891"/>
        <dbReference type="EC" id="2.1.1.297"/>
    </reaction>
</comment>
<feature type="domain" description="Release factor glutamine methyltransferase N-terminal" evidence="7">
    <location>
        <begin position="28"/>
        <end position="70"/>
    </location>
</feature>
<dbReference type="HAMAP" id="MF_02126">
    <property type="entry name" value="RF_methyltr_PrmC"/>
    <property type="match status" value="1"/>
</dbReference>
<dbReference type="SUPFAM" id="SSF53335">
    <property type="entry name" value="S-adenosyl-L-methionine-dependent methyltransferases"/>
    <property type="match status" value="1"/>
</dbReference>
<comment type="caution">
    <text evidence="8">The sequence shown here is derived from an EMBL/GenBank/DDBJ whole genome shotgun (WGS) entry which is preliminary data.</text>
</comment>
<dbReference type="GO" id="GO:0032259">
    <property type="term" value="P:methylation"/>
    <property type="evidence" value="ECO:0007669"/>
    <property type="project" value="UniProtKB-KW"/>
</dbReference>
<dbReference type="InterPro" id="IPR050320">
    <property type="entry name" value="N5-glutamine_MTase"/>
</dbReference>
<evidence type="ECO:0000313" key="9">
    <source>
        <dbReference type="Proteomes" id="UP000658131"/>
    </source>
</evidence>
<feature type="domain" description="Methyltransferase small" evidence="6">
    <location>
        <begin position="110"/>
        <end position="194"/>
    </location>
</feature>
<dbReference type="Gene3D" id="1.10.8.10">
    <property type="entry name" value="DNA helicase RuvA subunit, C-terminal domain"/>
    <property type="match status" value="1"/>
</dbReference>
<dbReference type="GO" id="GO:0102559">
    <property type="term" value="F:peptide chain release factor N(5)-glutamine methyltransferase activity"/>
    <property type="evidence" value="ECO:0007669"/>
    <property type="project" value="UniProtKB-EC"/>
</dbReference>